<protein>
    <submittedName>
        <fullName evidence="1">Uncharacterized protein</fullName>
    </submittedName>
</protein>
<reference evidence="1" key="2">
    <citation type="submission" date="2012-05" db="EMBL/GenBank/DDBJ databases">
        <title>Annotation of the Genome Sequence of Fusarium oxysporum HDV247.</title>
        <authorList>
            <consortium name="The Broad Institute Genomics Platform"/>
            <person name="Ma L.-J."/>
            <person name="Corby-Kistler H."/>
            <person name="Broz K."/>
            <person name="Gale L.R."/>
            <person name="Jonkers W."/>
            <person name="O'Donnell K."/>
            <person name="Ploetz R."/>
            <person name="Steinberg C."/>
            <person name="Schwartz D.C."/>
            <person name="VanEtten H."/>
            <person name="Zhou S."/>
            <person name="Young S.K."/>
            <person name="Zeng Q."/>
            <person name="Gargeya S."/>
            <person name="Fitzgerald M."/>
            <person name="Abouelleil A."/>
            <person name="Alvarado L."/>
            <person name="Chapman S.B."/>
            <person name="Gainer-Dewar J."/>
            <person name="Goldberg J."/>
            <person name="Griggs A."/>
            <person name="Gujja S."/>
            <person name="Hansen M."/>
            <person name="Howarth C."/>
            <person name="Imamovic A."/>
            <person name="Ireland A."/>
            <person name="Larimer J."/>
            <person name="McCowan C."/>
            <person name="Murphy C."/>
            <person name="Pearson M."/>
            <person name="Poon T.W."/>
            <person name="Priest M."/>
            <person name="Roberts A."/>
            <person name="Saif S."/>
            <person name="Shea T."/>
            <person name="Sykes S."/>
            <person name="Wortman J."/>
            <person name="Nusbaum C."/>
            <person name="Birren B."/>
        </authorList>
    </citation>
    <scope>NUCLEOTIDE SEQUENCE</scope>
    <source>
        <strain evidence="1">HDV247</strain>
    </source>
</reference>
<organism evidence="1">
    <name type="scientific">Fusarium oxysporum f. sp. pisi HDV247</name>
    <dbReference type="NCBI Taxonomy" id="1080344"/>
    <lineage>
        <taxon>Eukaryota</taxon>
        <taxon>Fungi</taxon>
        <taxon>Dikarya</taxon>
        <taxon>Ascomycota</taxon>
        <taxon>Pezizomycotina</taxon>
        <taxon>Sordariomycetes</taxon>
        <taxon>Hypocreomycetidae</taxon>
        <taxon>Hypocreales</taxon>
        <taxon>Nectriaceae</taxon>
        <taxon>Fusarium</taxon>
        <taxon>Fusarium oxysporum species complex</taxon>
    </lineage>
</organism>
<dbReference type="EMBL" id="JH650973">
    <property type="protein sequence ID" value="EXA39989.1"/>
    <property type="molecule type" value="Genomic_DNA"/>
</dbReference>
<accession>W9P4B8</accession>
<dbReference type="Proteomes" id="UP000030751">
    <property type="component" value="Unassembled WGS sequence"/>
</dbReference>
<evidence type="ECO:0000313" key="1">
    <source>
        <dbReference type="EMBL" id="EXA39989.1"/>
    </source>
</evidence>
<sequence>MKLLHYYLLGAVDQFGPFTSLSPAHQSQTELRNPPLFLWQSFKVDHRPQLDVGNMDKGQDMDVDGPWGGACAYSHSHSLSCLRVLKRYARTVSSVRTDTQRQKLS</sequence>
<gene>
    <name evidence="1" type="ORF">FOVG_08966</name>
</gene>
<reference evidence="1" key="1">
    <citation type="submission" date="2011-10" db="EMBL/GenBank/DDBJ databases">
        <title>The Genome Sequence of Fusarium oxysporum HDV247.</title>
        <authorList>
            <consortium name="The Broad Institute Genome Sequencing Platform"/>
            <person name="Ma L.-J."/>
            <person name="Gale L.R."/>
            <person name="Schwartz D.C."/>
            <person name="Zhou S."/>
            <person name="Corby-Kistler H."/>
            <person name="Young S.K."/>
            <person name="Zeng Q."/>
            <person name="Gargeya S."/>
            <person name="Fitzgerald M."/>
            <person name="Haas B."/>
            <person name="Abouelleil A."/>
            <person name="Alvarado L."/>
            <person name="Arachchi H.M."/>
            <person name="Berlin A."/>
            <person name="Brown A."/>
            <person name="Chapman S.B."/>
            <person name="Chen Z."/>
            <person name="Dunbar C."/>
            <person name="Freedman E."/>
            <person name="Gearin G."/>
            <person name="Goldberg J."/>
            <person name="Griggs A."/>
            <person name="Gujja S."/>
            <person name="Heiman D."/>
            <person name="Howarth C."/>
            <person name="Larson L."/>
            <person name="Lui A."/>
            <person name="MacDonald P.J.P."/>
            <person name="Montmayeur A."/>
            <person name="Murphy C."/>
            <person name="Neiman D."/>
            <person name="Pearson M."/>
            <person name="Priest M."/>
            <person name="Roberts A."/>
            <person name="Saif S."/>
            <person name="Shea T."/>
            <person name="Shenoy N."/>
            <person name="Sisk P."/>
            <person name="Stolte C."/>
            <person name="Sykes S."/>
            <person name="Wortman J."/>
            <person name="Nusbaum C."/>
            <person name="Birren B."/>
        </authorList>
    </citation>
    <scope>NUCLEOTIDE SEQUENCE [LARGE SCALE GENOMIC DNA]</scope>
    <source>
        <strain evidence="1">HDV247</strain>
    </source>
</reference>
<feature type="non-terminal residue" evidence="1">
    <location>
        <position position="105"/>
    </location>
</feature>
<dbReference type="AlphaFoldDB" id="W9P4B8"/>
<proteinExistence type="predicted"/>
<name>W9P4B8_FUSOX</name>
<dbReference type="HOGENOM" id="CLU_2386229_0_0_1"/>